<evidence type="ECO:0000313" key="1">
    <source>
        <dbReference type="EMBL" id="MEQ2309369.1"/>
    </source>
</evidence>
<keyword evidence="2" id="KW-1185">Reference proteome</keyword>
<sequence length="131" mass="15203">MHGHFILHANVEVVKKQRLKSVVFFKTWSITSLKISILQTVEIFSGRFVLFLQNCQSINSGSGFISVNIVLFSKSLAESWITVTNFWRKSFYEHMNTLSCCFPNKPQLLTIRRKTQVKKTMFNLKQVSINI</sequence>
<gene>
    <name evidence="1" type="ORF">AMECASPLE_037950</name>
</gene>
<dbReference type="EMBL" id="JAHRIP010072531">
    <property type="protein sequence ID" value="MEQ2309369.1"/>
    <property type="molecule type" value="Genomic_DNA"/>
</dbReference>
<reference evidence="1 2" key="1">
    <citation type="submission" date="2021-06" db="EMBL/GenBank/DDBJ databases">
        <authorList>
            <person name="Palmer J.M."/>
        </authorList>
    </citation>
    <scope>NUCLEOTIDE SEQUENCE [LARGE SCALE GENOMIC DNA]</scope>
    <source>
        <strain evidence="1 2">AS_MEX2019</strain>
        <tissue evidence="1">Muscle</tissue>
    </source>
</reference>
<organism evidence="1 2">
    <name type="scientific">Ameca splendens</name>
    <dbReference type="NCBI Taxonomy" id="208324"/>
    <lineage>
        <taxon>Eukaryota</taxon>
        <taxon>Metazoa</taxon>
        <taxon>Chordata</taxon>
        <taxon>Craniata</taxon>
        <taxon>Vertebrata</taxon>
        <taxon>Euteleostomi</taxon>
        <taxon>Actinopterygii</taxon>
        <taxon>Neopterygii</taxon>
        <taxon>Teleostei</taxon>
        <taxon>Neoteleostei</taxon>
        <taxon>Acanthomorphata</taxon>
        <taxon>Ovalentaria</taxon>
        <taxon>Atherinomorphae</taxon>
        <taxon>Cyprinodontiformes</taxon>
        <taxon>Goodeidae</taxon>
        <taxon>Ameca</taxon>
    </lineage>
</organism>
<dbReference type="Proteomes" id="UP001469553">
    <property type="component" value="Unassembled WGS sequence"/>
</dbReference>
<evidence type="ECO:0000313" key="2">
    <source>
        <dbReference type="Proteomes" id="UP001469553"/>
    </source>
</evidence>
<protein>
    <submittedName>
        <fullName evidence="1">Uncharacterized protein</fullName>
    </submittedName>
</protein>
<proteinExistence type="predicted"/>
<name>A0ABV0ZT24_9TELE</name>
<accession>A0ABV0ZT24</accession>
<comment type="caution">
    <text evidence="1">The sequence shown here is derived from an EMBL/GenBank/DDBJ whole genome shotgun (WGS) entry which is preliminary data.</text>
</comment>